<dbReference type="Gene3D" id="3.40.50.2300">
    <property type="match status" value="1"/>
</dbReference>
<accession>A0A0G0JQY0</accession>
<keyword evidence="1 2" id="KW-0597">Phosphoprotein</keyword>
<dbReference type="AlphaFoldDB" id="A0A0G0JQY0"/>
<dbReference type="Pfam" id="PF00072">
    <property type="entry name" value="Response_reg"/>
    <property type="match status" value="1"/>
</dbReference>
<evidence type="ECO:0000313" key="4">
    <source>
        <dbReference type="EMBL" id="KKQ69993.1"/>
    </source>
</evidence>
<dbReference type="PANTHER" id="PTHR44591:SF3">
    <property type="entry name" value="RESPONSE REGULATORY DOMAIN-CONTAINING PROTEIN"/>
    <property type="match status" value="1"/>
</dbReference>
<proteinExistence type="predicted"/>
<name>A0A0G0JQY0_9BACT</name>
<gene>
    <name evidence="4" type="ORF">US91_C0007G0003</name>
</gene>
<dbReference type="InterPro" id="IPR001789">
    <property type="entry name" value="Sig_transdc_resp-reg_receiver"/>
</dbReference>
<dbReference type="SUPFAM" id="SSF52172">
    <property type="entry name" value="CheY-like"/>
    <property type="match status" value="1"/>
</dbReference>
<dbReference type="PANTHER" id="PTHR44591">
    <property type="entry name" value="STRESS RESPONSE REGULATOR PROTEIN 1"/>
    <property type="match status" value="1"/>
</dbReference>
<dbReference type="Proteomes" id="UP000034022">
    <property type="component" value="Unassembled WGS sequence"/>
</dbReference>
<evidence type="ECO:0000256" key="2">
    <source>
        <dbReference type="PROSITE-ProRule" id="PRU00169"/>
    </source>
</evidence>
<dbReference type="EMBL" id="LBUU01000007">
    <property type="protein sequence ID" value="KKQ69993.1"/>
    <property type="molecule type" value="Genomic_DNA"/>
</dbReference>
<dbReference type="GO" id="GO:0000160">
    <property type="term" value="P:phosphorelay signal transduction system"/>
    <property type="evidence" value="ECO:0007669"/>
    <property type="project" value="InterPro"/>
</dbReference>
<dbReference type="InterPro" id="IPR050595">
    <property type="entry name" value="Bact_response_regulator"/>
</dbReference>
<evidence type="ECO:0000313" key="5">
    <source>
        <dbReference type="Proteomes" id="UP000034022"/>
    </source>
</evidence>
<dbReference type="SMART" id="SM00448">
    <property type="entry name" value="REC"/>
    <property type="match status" value="1"/>
</dbReference>
<organism evidence="4 5">
    <name type="scientific">Candidatus Falkowbacteria bacterium GW2011_GWE1_38_31</name>
    <dbReference type="NCBI Taxonomy" id="1618638"/>
    <lineage>
        <taxon>Bacteria</taxon>
        <taxon>Candidatus Falkowiibacteriota</taxon>
    </lineage>
</organism>
<evidence type="ECO:0000256" key="1">
    <source>
        <dbReference type="ARBA" id="ARBA00022553"/>
    </source>
</evidence>
<dbReference type="PROSITE" id="PS50110">
    <property type="entry name" value="RESPONSE_REGULATORY"/>
    <property type="match status" value="1"/>
</dbReference>
<evidence type="ECO:0000259" key="3">
    <source>
        <dbReference type="PROSITE" id="PS50110"/>
    </source>
</evidence>
<comment type="caution">
    <text evidence="4">The sequence shown here is derived from an EMBL/GenBank/DDBJ whole genome shotgun (WGS) entry which is preliminary data.</text>
</comment>
<protein>
    <submittedName>
        <fullName evidence="4">Response regulator receiver protein</fullName>
    </submittedName>
</protein>
<feature type="domain" description="Response regulatory" evidence="3">
    <location>
        <begin position="8"/>
        <end position="125"/>
    </location>
</feature>
<reference evidence="4 5" key="1">
    <citation type="journal article" date="2015" name="Nature">
        <title>rRNA introns, odd ribosomes, and small enigmatic genomes across a large radiation of phyla.</title>
        <authorList>
            <person name="Brown C.T."/>
            <person name="Hug L.A."/>
            <person name="Thomas B.C."/>
            <person name="Sharon I."/>
            <person name="Castelle C.J."/>
            <person name="Singh A."/>
            <person name="Wilkins M.J."/>
            <person name="Williams K.H."/>
            <person name="Banfield J.F."/>
        </authorList>
    </citation>
    <scope>NUCLEOTIDE SEQUENCE [LARGE SCALE GENOMIC DNA]</scope>
</reference>
<sequence length="126" mass="14282">MTENQKIKILLAEDDKFISKAYQDGLRRAGHEVVAAYDGVEAMQKLKEGFLPDIILLDLIMPEKNGFETLEELKKDNDLKNIPVIILSNLGQDTDIQRGRELGATDYLIKSNFSISEVIEKIKTFI</sequence>
<feature type="modified residue" description="4-aspartylphosphate" evidence="2">
    <location>
        <position position="58"/>
    </location>
</feature>
<dbReference type="InterPro" id="IPR011006">
    <property type="entry name" value="CheY-like_superfamily"/>
</dbReference>